<name>A0A8H7RBT8_9FUNG</name>
<dbReference type="Proteomes" id="UP000650833">
    <property type="component" value="Unassembled WGS sequence"/>
</dbReference>
<evidence type="ECO:0000313" key="1">
    <source>
        <dbReference type="EMBL" id="KAG2208054.1"/>
    </source>
</evidence>
<evidence type="ECO:0000313" key="2">
    <source>
        <dbReference type="Proteomes" id="UP000650833"/>
    </source>
</evidence>
<evidence type="ECO:0008006" key="3">
    <source>
        <dbReference type="Google" id="ProtNLM"/>
    </source>
</evidence>
<organism evidence="1 2">
    <name type="scientific">Mucor plumbeus</name>
    <dbReference type="NCBI Taxonomy" id="97098"/>
    <lineage>
        <taxon>Eukaryota</taxon>
        <taxon>Fungi</taxon>
        <taxon>Fungi incertae sedis</taxon>
        <taxon>Mucoromycota</taxon>
        <taxon>Mucoromycotina</taxon>
        <taxon>Mucoromycetes</taxon>
        <taxon>Mucorales</taxon>
        <taxon>Mucorineae</taxon>
        <taxon>Mucoraceae</taxon>
        <taxon>Mucor</taxon>
    </lineage>
</organism>
<protein>
    <recommendedName>
        <fullName evidence="3">Helitron helicase-like domain-containing protein</fullName>
    </recommendedName>
</protein>
<sequence length="300" mass="34791">MHKEFPAHQRLAIHLEGENPVYFNEDDDVNNVFSRAKAQETTVTACNKVPKIWALRQRGFGGIIGRIYAVSPKQSEKYHLRMLLYHVSGATSFAHLKTVNGVQYATFQDAVRPLGLLKSDNQWYQCLGEALQIQLSVSLRKLFCITLVFCEPANPYQLWLKSRFYLSEDYMYQLTKNNYLRREFRLATDIEEIAYNNSVLDTEDILLRQYGSSLRRFSGFSLPNIDTRNNPEDTSVSRIFREQNALNATVLIRANAFDIDSFNPEQRHVFDTIIMESVYDNGYSDSQNCPNVLHFWLFGR</sequence>
<keyword evidence="2" id="KW-1185">Reference proteome</keyword>
<dbReference type="OrthoDB" id="2274033at2759"/>
<reference evidence="1" key="1">
    <citation type="submission" date="2020-12" db="EMBL/GenBank/DDBJ databases">
        <title>Metabolic potential, ecology and presence of endohyphal bacteria is reflected in genomic diversity of Mucoromycotina.</title>
        <authorList>
            <person name="Muszewska A."/>
            <person name="Okrasinska A."/>
            <person name="Steczkiewicz K."/>
            <person name="Drgas O."/>
            <person name="Orlowska M."/>
            <person name="Perlinska-Lenart U."/>
            <person name="Aleksandrzak-Piekarczyk T."/>
            <person name="Szatraj K."/>
            <person name="Zielenkiewicz U."/>
            <person name="Pilsyk S."/>
            <person name="Malc E."/>
            <person name="Mieczkowski P."/>
            <person name="Kruszewska J.S."/>
            <person name="Biernat P."/>
            <person name="Pawlowska J."/>
        </authorList>
    </citation>
    <scope>NUCLEOTIDE SEQUENCE</scope>
    <source>
        <strain evidence="1">CBS 226.32</strain>
    </source>
</reference>
<proteinExistence type="predicted"/>
<dbReference type="PANTHER" id="PTHR10492">
    <property type="match status" value="1"/>
</dbReference>
<dbReference type="PANTHER" id="PTHR10492:SF57">
    <property type="entry name" value="ATP-DEPENDENT DNA HELICASE"/>
    <property type="match status" value="1"/>
</dbReference>
<dbReference type="EMBL" id="JAEPRC010000117">
    <property type="protein sequence ID" value="KAG2208054.1"/>
    <property type="molecule type" value="Genomic_DNA"/>
</dbReference>
<dbReference type="AlphaFoldDB" id="A0A8H7RBT8"/>
<accession>A0A8H7RBT8</accession>
<gene>
    <name evidence="1" type="ORF">INT46_010148</name>
</gene>
<comment type="caution">
    <text evidence="1">The sequence shown here is derived from an EMBL/GenBank/DDBJ whole genome shotgun (WGS) entry which is preliminary data.</text>
</comment>